<comment type="caution">
    <text evidence="1">The sequence shown here is derived from an EMBL/GenBank/DDBJ whole genome shotgun (WGS) entry which is preliminary data.</text>
</comment>
<feature type="non-terminal residue" evidence="1">
    <location>
        <position position="1"/>
    </location>
</feature>
<organism evidence="1 2">
    <name type="scientific">Trifolium medium</name>
    <dbReference type="NCBI Taxonomy" id="97028"/>
    <lineage>
        <taxon>Eukaryota</taxon>
        <taxon>Viridiplantae</taxon>
        <taxon>Streptophyta</taxon>
        <taxon>Embryophyta</taxon>
        <taxon>Tracheophyta</taxon>
        <taxon>Spermatophyta</taxon>
        <taxon>Magnoliopsida</taxon>
        <taxon>eudicotyledons</taxon>
        <taxon>Gunneridae</taxon>
        <taxon>Pentapetalae</taxon>
        <taxon>rosids</taxon>
        <taxon>fabids</taxon>
        <taxon>Fabales</taxon>
        <taxon>Fabaceae</taxon>
        <taxon>Papilionoideae</taxon>
        <taxon>50 kb inversion clade</taxon>
        <taxon>NPAAA clade</taxon>
        <taxon>Hologalegina</taxon>
        <taxon>IRL clade</taxon>
        <taxon>Trifolieae</taxon>
        <taxon>Trifolium</taxon>
    </lineage>
</organism>
<name>A0A392U0B6_9FABA</name>
<dbReference type="EMBL" id="LXQA010691578">
    <property type="protein sequence ID" value="MCI66237.1"/>
    <property type="molecule type" value="Genomic_DNA"/>
</dbReference>
<evidence type="ECO:0000313" key="2">
    <source>
        <dbReference type="Proteomes" id="UP000265520"/>
    </source>
</evidence>
<keyword evidence="2" id="KW-1185">Reference proteome</keyword>
<proteinExistence type="predicted"/>
<accession>A0A392U0B6</accession>
<reference evidence="1 2" key="1">
    <citation type="journal article" date="2018" name="Front. Plant Sci.">
        <title>Red Clover (Trifolium pratense) and Zigzag Clover (T. medium) - A Picture of Genomic Similarities and Differences.</title>
        <authorList>
            <person name="Dluhosova J."/>
            <person name="Istvanek J."/>
            <person name="Nedelnik J."/>
            <person name="Repkova J."/>
        </authorList>
    </citation>
    <scope>NUCLEOTIDE SEQUENCE [LARGE SCALE GENOMIC DNA]</scope>
    <source>
        <strain evidence="2">cv. 10/8</strain>
        <tissue evidence="1">Leaf</tissue>
    </source>
</reference>
<dbReference type="Proteomes" id="UP000265520">
    <property type="component" value="Unassembled WGS sequence"/>
</dbReference>
<dbReference type="AlphaFoldDB" id="A0A392U0B6"/>
<evidence type="ECO:0000313" key="1">
    <source>
        <dbReference type="EMBL" id="MCI66237.1"/>
    </source>
</evidence>
<sequence length="46" mass="4927">QKVCHSLATSGDNVASPRPAKIKNIAWRLQDPRLAIARRAGCSVAV</sequence>
<protein>
    <submittedName>
        <fullName evidence="1">Uncharacterized protein</fullName>
    </submittedName>
</protein>